<dbReference type="Pfam" id="PF14078">
    <property type="entry name" value="DUF4259"/>
    <property type="match status" value="1"/>
</dbReference>
<dbReference type="InterPro" id="IPR025355">
    <property type="entry name" value="DUF4259"/>
</dbReference>
<dbReference type="EMBL" id="JAGIOF010000001">
    <property type="protein sequence ID" value="MBP2385974.1"/>
    <property type="molecule type" value="Genomic_DNA"/>
</dbReference>
<gene>
    <name evidence="1" type="ORF">JOF47_001485</name>
</gene>
<sequence>MNESLKRERSCAAKEPTLNDRLHWIEGAKECCLEKVPFKGEFRGNCGFSFGAHWPPLAYPNEYARISSKPLIVGRGLDLGAPQMGAWDVSVFCNDDAADFSYEFDDANTTAEVATVIENALDTVLRSDPEVEATDGAAGLAAAALVVAWNEPAMLENDADYAPQPWPRTTEPLPEHLTAKAASVLDRMKNAEGNELAELWAESGQSAEFTVEISRWRARFS</sequence>
<organism evidence="1 2">
    <name type="scientific">Paeniglutamicibacter kerguelensis</name>
    <dbReference type="NCBI Taxonomy" id="254788"/>
    <lineage>
        <taxon>Bacteria</taxon>
        <taxon>Bacillati</taxon>
        <taxon>Actinomycetota</taxon>
        <taxon>Actinomycetes</taxon>
        <taxon>Micrococcales</taxon>
        <taxon>Micrococcaceae</taxon>
        <taxon>Paeniglutamicibacter</taxon>
    </lineage>
</organism>
<name>A0ABS4XE81_9MICC</name>
<evidence type="ECO:0000313" key="2">
    <source>
        <dbReference type="Proteomes" id="UP001296993"/>
    </source>
</evidence>
<reference evidence="1 2" key="1">
    <citation type="submission" date="2021-03" db="EMBL/GenBank/DDBJ databases">
        <title>Sequencing the genomes of 1000 actinobacteria strains.</title>
        <authorList>
            <person name="Klenk H.-P."/>
        </authorList>
    </citation>
    <scope>NUCLEOTIDE SEQUENCE [LARGE SCALE GENOMIC DNA]</scope>
    <source>
        <strain evidence="1 2">DSM 15797</strain>
    </source>
</reference>
<comment type="caution">
    <text evidence="1">The sequence shown here is derived from an EMBL/GenBank/DDBJ whole genome shotgun (WGS) entry which is preliminary data.</text>
</comment>
<dbReference type="RefSeq" id="WP_209996955.1">
    <property type="nucleotide sequence ID" value="NZ_BAAAJY010000003.1"/>
</dbReference>
<evidence type="ECO:0000313" key="1">
    <source>
        <dbReference type="EMBL" id="MBP2385974.1"/>
    </source>
</evidence>
<protein>
    <submittedName>
        <fullName evidence="1">Uncharacterized protein</fullName>
    </submittedName>
</protein>
<keyword evidence="2" id="KW-1185">Reference proteome</keyword>
<proteinExistence type="predicted"/>
<accession>A0ABS4XE81</accession>
<dbReference type="Proteomes" id="UP001296993">
    <property type="component" value="Unassembled WGS sequence"/>
</dbReference>